<name>A0A6A7BRJ9_9PEZI</name>
<dbReference type="EMBL" id="MU006025">
    <property type="protein sequence ID" value="KAF2857861.1"/>
    <property type="molecule type" value="Genomic_DNA"/>
</dbReference>
<evidence type="ECO:0000313" key="3">
    <source>
        <dbReference type="EMBL" id="KAF2857861.1"/>
    </source>
</evidence>
<dbReference type="OrthoDB" id="10259622at2759"/>
<evidence type="ECO:0008006" key="5">
    <source>
        <dbReference type="Google" id="ProtNLM"/>
    </source>
</evidence>
<protein>
    <recommendedName>
        <fullName evidence="5">Glycoprotease family protein</fullName>
    </recommendedName>
</protein>
<keyword evidence="2" id="KW-0812">Transmembrane</keyword>
<keyword evidence="2" id="KW-0472">Membrane</keyword>
<proteinExistence type="predicted"/>
<feature type="region of interest" description="Disordered" evidence="1">
    <location>
        <begin position="212"/>
        <end position="260"/>
    </location>
</feature>
<feature type="compositionally biased region" description="Polar residues" evidence="1">
    <location>
        <begin position="212"/>
        <end position="225"/>
    </location>
</feature>
<feature type="region of interest" description="Disordered" evidence="1">
    <location>
        <begin position="314"/>
        <end position="334"/>
    </location>
</feature>
<dbReference type="AlphaFoldDB" id="A0A6A7BRJ9"/>
<dbReference type="Proteomes" id="UP000799421">
    <property type="component" value="Unassembled WGS sequence"/>
</dbReference>
<reference evidence="3" key="1">
    <citation type="journal article" date="2020" name="Stud. Mycol.">
        <title>101 Dothideomycetes genomes: a test case for predicting lifestyles and emergence of pathogens.</title>
        <authorList>
            <person name="Haridas S."/>
            <person name="Albert R."/>
            <person name="Binder M."/>
            <person name="Bloem J."/>
            <person name="Labutti K."/>
            <person name="Salamov A."/>
            <person name="Andreopoulos B."/>
            <person name="Baker S."/>
            <person name="Barry K."/>
            <person name="Bills G."/>
            <person name="Bluhm B."/>
            <person name="Cannon C."/>
            <person name="Castanera R."/>
            <person name="Culley D."/>
            <person name="Daum C."/>
            <person name="Ezra D."/>
            <person name="Gonzalez J."/>
            <person name="Henrissat B."/>
            <person name="Kuo A."/>
            <person name="Liang C."/>
            <person name="Lipzen A."/>
            <person name="Lutzoni F."/>
            <person name="Magnuson J."/>
            <person name="Mondo S."/>
            <person name="Nolan M."/>
            <person name="Ohm R."/>
            <person name="Pangilinan J."/>
            <person name="Park H.-J."/>
            <person name="Ramirez L."/>
            <person name="Alfaro M."/>
            <person name="Sun H."/>
            <person name="Tritt A."/>
            <person name="Yoshinaga Y."/>
            <person name="Zwiers L.-H."/>
            <person name="Turgeon B."/>
            <person name="Goodwin S."/>
            <person name="Spatafora J."/>
            <person name="Crous P."/>
            <person name="Grigoriev I."/>
        </authorList>
    </citation>
    <scope>NUCLEOTIDE SEQUENCE</scope>
    <source>
        <strain evidence="3">CBS 480.64</strain>
    </source>
</reference>
<gene>
    <name evidence="3" type="ORF">K470DRAFT_260404</name>
</gene>
<organism evidence="3 4">
    <name type="scientific">Piedraia hortae CBS 480.64</name>
    <dbReference type="NCBI Taxonomy" id="1314780"/>
    <lineage>
        <taxon>Eukaryota</taxon>
        <taxon>Fungi</taxon>
        <taxon>Dikarya</taxon>
        <taxon>Ascomycota</taxon>
        <taxon>Pezizomycotina</taxon>
        <taxon>Dothideomycetes</taxon>
        <taxon>Dothideomycetidae</taxon>
        <taxon>Capnodiales</taxon>
        <taxon>Piedraiaceae</taxon>
        <taxon>Piedraia</taxon>
    </lineage>
</organism>
<keyword evidence="2" id="KW-1133">Transmembrane helix</keyword>
<sequence length="762" mass="83743">MSSGGRRHNAAVPKCLSRLLYSPTKNSPTSLSHLLRVWCILCKMIPSNRPQNLRIDTNCSRHNGQPPKQVFPPVSKTRNLFRRAISSQKTPSKQHLKISKPIFGRSLSENATQPQVGKPLAVTMTSQPPLLHKRVQRLRPPPLNLATNVYPSDQAIPTPFSMPPVQTLNARPVTVTHLQTVRHSLRAEGSTPTFLITPAEDEFNRARSQENLLRPSSSVYSQPTAGLQGASRVPSTTTDFEEGAPRPARTSTVKTTQSAQSRGWWSVLTSPFTAKTAPFSEATTAHEEELCTAVPIDEKSRSLDETDTKINPFTSPAYVFSSPTEDELKPSKTPRPAMIRHDTAAALNSYFSPFTATPPVEEAHVAAVSGPQSTIGEQKKIDLSSHDRGQRMDSATMFWSNHSAGSVGLGITDSDEKRLFTPPTSQVDQRRGPTIRRFGRLTSIESQSTKPQRPWHRRFAWLIIAVVTIPVLLLIIILAVCLSNGRGQKTSIPAAWTNTSGFPPLFTGIATVIQPPLVKAVSGCVNPQSLWSCFPAVNEQLNFRLEIRFHNGSVPKNETLPVKRDGHVSQAEQQFLGQYTDNVTEPYVGEETPFTLSFLSDTAKSVYPPVKNQKLRLFNRGQDGEHFGFYNYFDRKISAANVSCTWTETRLHLQIWTRGSTQPKADSGADDMGSPGSFPYPITVTLDRHGGRAKHKELRCSTNNGKAESMTENRSFGGSLVNAAAVAQGELPGRGNEEPRRYGGIDGGSGGCMCQWATATHN</sequence>
<keyword evidence="4" id="KW-1185">Reference proteome</keyword>
<accession>A0A6A7BRJ9</accession>
<evidence type="ECO:0000256" key="1">
    <source>
        <dbReference type="SAM" id="MobiDB-lite"/>
    </source>
</evidence>
<feature type="compositionally biased region" description="Polar residues" evidence="1">
    <location>
        <begin position="249"/>
        <end position="260"/>
    </location>
</feature>
<evidence type="ECO:0000256" key="2">
    <source>
        <dbReference type="SAM" id="Phobius"/>
    </source>
</evidence>
<evidence type="ECO:0000313" key="4">
    <source>
        <dbReference type="Proteomes" id="UP000799421"/>
    </source>
</evidence>
<feature type="transmembrane region" description="Helical" evidence="2">
    <location>
        <begin position="459"/>
        <end position="482"/>
    </location>
</feature>